<accession>A0A6P2T858</accession>
<dbReference type="RefSeq" id="WP_153260041.1">
    <property type="nucleotide sequence ID" value="NZ_CABVQC010000133.1"/>
</dbReference>
<reference evidence="1 2" key="1">
    <citation type="submission" date="2019-09" db="EMBL/GenBank/DDBJ databases">
        <authorList>
            <person name="Depoorter E."/>
        </authorList>
    </citation>
    <scope>NUCLEOTIDE SEQUENCE [LARGE SCALE GENOMIC DNA]</scope>
    <source>
        <strain evidence="1">LMG 13014</strain>
    </source>
</reference>
<sequence length="46" mass="4867">MPIKLTHETAPYIARAIVESGSFIGGPILGDAGMNAYIDGGLYNRD</sequence>
<dbReference type="EMBL" id="CABVQC010000133">
    <property type="protein sequence ID" value="VWC54510.1"/>
    <property type="molecule type" value="Genomic_DNA"/>
</dbReference>
<gene>
    <name evidence="1" type="ORF">BLA13014_08346</name>
</gene>
<protein>
    <submittedName>
        <fullName evidence="1">Uncharacterized protein</fullName>
    </submittedName>
</protein>
<dbReference type="AlphaFoldDB" id="A0A6P2T858"/>
<evidence type="ECO:0000313" key="1">
    <source>
        <dbReference type="EMBL" id="VWC54510.1"/>
    </source>
</evidence>
<dbReference type="Proteomes" id="UP000494261">
    <property type="component" value="Unassembled WGS sequence"/>
</dbReference>
<organism evidence="1 2">
    <name type="scientific">Burkholderia aenigmatica</name>
    <dbReference type="NCBI Taxonomy" id="2015348"/>
    <lineage>
        <taxon>Bacteria</taxon>
        <taxon>Pseudomonadati</taxon>
        <taxon>Pseudomonadota</taxon>
        <taxon>Betaproteobacteria</taxon>
        <taxon>Burkholderiales</taxon>
        <taxon>Burkholderiaceae</taxon>
        <taxon>Burkholderia</taxon>
        <taxon>Burkholderia cepacia complex</taxon>
    </lineage>
</organism>
<proteinExistence type="predicted"/>
<evidence type="ECO:0000313" key="2">
    <source>
        <dbReference type="Proteomes" id="UP000494261"/>
    </source>
</evidence>
<name>A0A6P2T858_9BURK</name>